<evidence type="ECO:0000259" key="3">
    <source>
        <dbReference type="Pfam" id="PF00170"/>
    </source>
</evidence>
<keyword evidence="5" id="KW-1185">Reference proteome</keyword>
<dbReference type="GO" id="GO:0003700">
    <property type="term" value="F:DNA-binding transcription factor activity"/>
    <property type="evidence" value="ECO:0007669"/>
    <property type="project" value="InterPro"/>
</dbReference>
<feature type="domain" description="BZIP" evidence="3">
    <location>
        <begin position="295"/>
        <end position="337"/>
    </location>
</feature>
<dbReference type="SUPFAM" id="SSF57959">
    <property type="entry name" value="Leucine zipper domain"/>
    <property type="match status" value="1"/>
</dbReference>
<dbReference type="Gene3D" id="1.20.5.170">
    <property type="match status" value="1"/>
</dbReference>
<feature type="region of interest" description="Disordered" evidence="2">
    <location>
        <begin position="235"/>
        <end position="299"/>
    </location>
</feature>
<feature type="region of interest" description="Disordered" evidence="2">
    <location>
        <begin position="806"/>
        <end position="825"/>
    </location>
</feature>
<dbReference type="CDD" id="cd14688">
    <property type="entry name" value="bZIP_YAP"/>
    <property type="match status" value="1"/>
</dbReference>
<name>A0A9P9WX80_9PEZI</name>
<evidence type="ECO:0000313" key="5">
    <source>
        <dbReference type="Proteomes" id="UP000829685"/>
    </source>
</evidence>
<feature type="region of interest" description="Disordered" evidence="2">
    <location>
        <begin position="164"/>
        <end position="196"/>
    </location>
</feature>
<dbReference type="PANTHER" id="PTHR40618">
    <property type="entry name" value="B-ZIP TRANSCRIPTION FACTOR (EUROFUNG)-RELATED"/>
    <property type="match status" value="1"/>
</dbReference>
<evidence type="ECO:0000256" key="2">
    <source>
        <dbReference type="SAM" id="MobiDB-lite"/>
    </source>
</evidence>
<dbReference type="Proteomes" id="UP000829685">
    <property type="component" value="Unassembled WGS sequence"/>
</dbReference>
<reference evidence="4" key="1">
    <citation type="submission" date="2021-03" db="EMBL/GenBank/DDBJ databases">
        <title>Revisited historic fungal species revealed as producer of novel bioactive compounds through whole genome sequencing and comparative genomics.</title>
        <authorList>
            <person name="Vignolle G.A."/>
            <person name="Hochenegger N."/>
            <person name="Mach R.L."/>
            <person name="Mach-Aigner A.R."/>
            <person name="Javad Rahimi M."/>
            <person name="Salim K.A."/>
            <person name="Chan C.M."/>
            <person name="Lim L.B.L."/>
            <person name="Cai F."/>
            <person name="Druzhinina I.S."/>
            <person name="U'Ren J.M."/>
            <person name="Derntl C."/>
        </authorList>
    </citation>
    <scope>NUCLEOTIDE SEQUENCE</scope>
    <source>
        <strain evidence="4">TUCIM 5799</strain>
    </source>
</reference>
<evidence type="ECO:0000313" key="4">
    <source>
        <dbReference type="EMBL" id="KAI1880949.1"/>
    </source>
</evidence>
<comment type="caution">
    <text evidence="4">The sequence shown here is derived from an EMBL/GenBank/DDBJ whole genome shotgun (WGS) entry which is preliminary data.</text>
</comment>
<feature type="region of interest" description="Disordered" evidence="2">
    <location>
        <begin position="374"/>
        <end position="421"/>
    </location>
</feature>
<feature type="compositionally biased region" description="Low complexity" evidence="2">
    <location>
        <begin position="730"/>
        <end position="742"/>
    </location>
</feature>
<keyword evidence="1" id="KW-0175">Coiled coil</keyword>
<dbReference type="EMBL" id="JAFIMR010000002">
    <property type="protein sequence ID" value="KAI1880949.1"/>
    <property type="molecule type" value="Genomic_DNA"/>
</dbReference>
<feature type="compositionally biased region" description="Polar residues" evidence="2">
    <location>
        <begin position="743"/>
        <end position="766"/>
    </location>
</feature>
<feature type="region of interest" description="Disordered" evidence="2">
    <location>
        <begin position="585"/>
        <end position="621"/>
    </location>
</feature>
<feature type="coiled-coil region" evidence="1">
    <location>
        <begin position="310"/>
        <end position="337"/>
    </location>
</feature>
<dbReference type="InterPro" id="IPR004827">
    <property type="entry name" value="bZIP"/>
</dbReference>
<feature type="compositionally biased region" description="Low complexity" evidence="2">
    <location>
        <begin position="595"/>
        <end position="610"/>
    </location>
</feature>
<feature type="compositionally biased region" description="Polar residues" evidence="2">
    <location>
        <begin position="696"/>
        <end position="710"/>
    </location>
</feature>
<organism evidence="4 5">
    <name type="scientific">Neoarthrinium moseri</name>
    <dbReference type="NCBI Taxonomy" id="1658444"/>
    <lineage>
        <taxon>Eukaryota</taxon>
        <taxon>Fungi</taxon>
        <taxon>Dikarya</taxon>
        <taxon>Ascomycota</taxon>
        <taxon>Pezizomycotina</taxon>
        <taxon>Sordariomycetes</taxon>
        <taxon>Xylariomycetidae</taxon>
        <taxon>Amphisphaeriales</taxon>
        <taxon>Apiosporaceae</taxon>
        <taxon>Neoarthrinium</taxon>
    </lineage>
</organism>
<dbReference type="PANTHER" id="PTHR40618:SF1">
    <property type="entry name" value="B-ZIP TRANSCRIPTION FACTOR (EUROFUNG)"/>
    <property type="match status" value="1"/>
</dbReference>
<feature type="compositionally biased region" description="Low complexity" evidence="2">
    <location>
        <begin position="169"/>
        <end position="183"/>
    </location>
</feature>
<evidence type="ECO:0000256" key="1">
    <source>
        <dbReference type="SAM" id="Coils"/>
    </source>
</evidence>
<feature type="compositionally biased region" description="Low complexity" evidence="2">
    <location>
        <begin position="809"/>
        <end position="823"/>
    </location>
</feature>
<feature type="region of interest" description="Disordered" evidence="2">
    <location>
        <begin position="730"/>
        <end position="768"/>
    </location>
</feature>
<protein>
    <recommendedName>
        <fullName evidence="3">BZIP domain-containing protein</fullName>
    </recommendedName>
</protein>
<feature type="compositionally biased region" description="Pro residues" evidence="2">
    <location>
        <begin position="686"/>
        <end position="695"/>
    </location>
</feature>
<gene>
    <name evidence="4" type="ORF">JX265_001189</name>
</gene>
<dbReference type="Pfam" id="PF00170">
    <property type="entry name" value="bZIP_1"/>
    <property type="match status" value="1"/>
</dbReference>
<dbReference type="AlphaFoldDB" id="A0A9P9WX80"/>
<proteinExistence type="predicted"/>
<feature type="compositionally biased region" description="Low complexity" evidence="2">
    <location>
        <begin position="406"/>
        <end position="421"/>
    </location>
</feature>
<feature type="region of interest" description="Disordered" evidence="2">
    <location>
        <begin position="682"/>
        <end position="710"/>
    </location>
</feature>
<dbReference type="InterPro" id="IPR046347">
    <property type="entry name" value="bZIP_sf"/>
</dbReference>
<sequence>MSPACQVLGVLLQSPRIQCFLTDPRGAKLAVYFLLAPAQCAVAQRLDGATQQAVFHRLSALVPGQIDRRAAEARSLSPLSDPAPMQTMLPASELRAWRMLGWQHYPTLVRSLRQGSAHSGTLQQQHWGTMGTYPFAQATLAARHPRPQTCPHYPVYIEFPGFPSTAGRTLPAPEEPTGAATPRTGRRGTGRVTGQDNDAHRSLLWYFLPGSRRGTPMRVMHSDLAILSAAQYEDGRHNSRARAGGSQKHLHSSDHHLDTKKRPRTVSDPEKDEPEEEKKRARGRPRLNPTDATPQERRRTQIRLAQRAYRNRKESAISDLEKKVDGLKEVNDQMSQAYRDLFDFATRNGLLEKAPEFGERLATLEALAKQSGETLIKSDGDSSDGTSQGSKLVKRKSSGASPPDIALPSPAQQQQPPSQQLWAGVMVSHEPAVETNNHFHHPISNVAPAHPGVHAGYEIIAQPTPQNASFAPNMTFSQAHLFMPWTSVPSPFNSLPNPRTYASQELTFGRRLQRTALQCAASLISMEHPPPDRMMRVFGFARLFETYEQIKERTLACAGVTAQESLYNPKYPFQTLGGNGTHFSHMGPTDLRTASMDSSSSHGGHMSPRSGRPKDSAPFSIGPFDLRTNKIRDSLVGLGGQINLPGFDGVFWDADEVEFYLLHNGVNIPPLVDHCVVEMDEGTFAAPPPPPPPPNNHQSGMQAPMSSNSGTAYTAAANVGLDSIPRTLRTSSTVVTSTSNSSPGSQGDNVTVTSSAPEESWTSQHHCSPDFLPQGYTTVRGTPGVSAFDSSVTGALSDPSLLAYAASDQQQQQHQQQQQQQQHFLQPPVSQFQGLPQAQSYVPRKRAWRIDVEKFIAELISKATCLGRTPGFRPKDVDLAFWASVVDANAI</sequence>
<accession>A0A9P9WX80</accession>